<accession>A0ACC0ZCJ9</accession>
<gene>
    <name evidence="1" type="ORF">Pint_15379</name>
</gene>
<sequence>MVAVFEFSSGAMENFRLIVYRESHMLYSDLKSTDKRKQINTIVVAHEVAHQWFGNLITMGWGTHLWLNKGFATWISYMVTNILFPEWQIWTQFLQLSADGLSLNALQQSHLIKVEVDDAHGIDQILDDISYKKGSAVIRMLQGYLGNDIVQLTQGKGSRTSNGNSSSLKEKDQEQCDETLWVKVNVEQSGFYRVIYDDELAARLRKAVVKNYLSATDKLGMYYMLVKDCPL</sequence>
<protein>
    <submittedName>
        <fullName evidence="1">Uncharacterized protein</fullName>
    </submittedName>
</protein>
<dbReference type="Proteomes" id="UP001163603">
    <property type="component" value="Chromosome 2"/>
</dbReference>
<organism evidence="1 2">
    <name type="scientific">Pistacia integerrima</name>
    <dbReference type="NCBI Taxonomy" id="434235"/>
    <lineage>
        <taxon>Eukaryota</taxon>
        <taxon>Viridiplantae</taxon>
        <taxon>Streptophyta</taxon>
        <taxon>Embryophyta</taxon>
        <taxon>Tracheophyta</taxon>
        <taxon>Spermatophyta</taxon>
        <taxon>Magnoliopsida</taxon>
        <taxon>eudicotyledons</taxon>
        <taxon>Gunneridae</taxon>
        <taxon>Pentapetalae</taxon>
        <taxon>rosids</taxon>
        <taxon>malvids</taxon>
        <taxon>Sapindales</taxon>
        <taxon>Anacardiaceae</taxon>
        <taxon>Pistacia</taxon>
    </lineage>
</organism>
<evidence type="ECO:0000313" key="2">
    <source>
        <dbReference type="Proteomes" id="UP001163603"/>
    </source>
</evidence>
<name>A0ACC0ZCJ9_9ROSI</name>
<comment type="caution">
    <text evidence="1">The sequence shown here is derived from an EMBL/GenBank/DDBJ whole genome shotgun (WGS) entry which is preliminary data.</text>
</comment>
<proteinExistence type="predicted"/>
<evidence type="ECO:0000313" key="1">
    <source>
        <dbReference type="EMBL" id="KAJ0048861.1"/>
    </source>
</evidence>
<reference evidence="2" key="1">
    <citation type="journal article" date="2023" name="G3 (Bethesda)">
        <title>Genome assembly and association tests identify interacting loci associated with vigor, precocity, and sex in interspecific pistachio rootstocks.</title>
        <authorList>
            <person name="Palmer W."/>
            <person name="Jacygrad E."/>
            <person name="Sagayaradj S."/>
            <person name="Cavanaugh K."/>
            <person name="Han R."/>
            <person name="Bertier L."/>
            <person name="Beede B."/>
            <person name="Kafkas S."/>
            <person name="Golino D."/>
            <person name="Preece J."/>
            <person name="Michelmore R."/>
        </authorList>
    </citation>
    <scope>NUCLEOTIDE SEQUENCE [LARGE SCALE GENOMIC DNA]</scope>
</reference>
<keyword evidence="2" id="KW-1185">Reference proteome</keyword>
<dbReference type="EMBL" id="CM047737">
    <property type="protein sequence ID" value="KAJ0048861.1"/>
    <property type="molecule type" value="Genomic_DNA"/>
</dbReference>